<dbReference type="Gene3D" id="3.30.60.190">
    <property type="match status" value="1"/>
</dbReference>
<evidence type="ECO:0000313" key="4">
    <source>
        <dbReference type="Proteomes" id="UP000011713"/>
    </source>
</evidence>
<dbReference type="Proteomes" id="UP000011713">
    <property type="component" value="Unassembled WGS sequence"/>
</dbReference>
<protein>
    <recommendedName>
        <fullName evidence="2">HIT-type domain-containing protein</fullName>
    </recommendedName>
</protein>
<reference evidence="3" key="2">
    <citation type="submission" date="2015-06" db="UniProtKB">
        <authorList>
            <consortium name="EnsemblProtists"/>
        </authorList>
    </citation>
    <scope>IDENTIFICATION</scope>
    <source>
        <strain evidence="3">Emoy2</strain>
    </source>
</reference>
<dbReference type="EMBL" id="JH598234">
    <property type="status" value="NOT_ANNOTATED_CDS"/>
    <property type="molecule type" value="Genomic_DNA"/>
</dbReference>
<evidence type="ECO:0000313" key="3">
    <source>
        <dbReference type="EnsemblProtists" id="HpaP805405"/>
    </source>
</evidence>
<keyword evidence="4" id="KW-1185">Reference proteome</keyword>
<dbReference type="Pfam" id="PF04438">
    <property type="entry name" value="zf-HIT"/>
    <property type="match status" value="1"/>
</dbReference>
<name>M4BGI4_HYAAE</name>
<accession>M4BGI4</accession>
<keyword evidence="1" id="KW-0863">Zinc-finger</keyword>
<dbReference type="CDD" id="cd23024">
    <property type="entry name" value="zf-HIT_ZNHIT2-3"/>
    <property type="match status" value="1"/>
</dbReference>
<dbReference type="InterPro" id="IPR007529">
    <property type="entry name" value="Znf_HIT"/>
</dbReference>
<dbReference type="PROSITE" id="PS51083">
    <property type="entry name" value="ZF_HIT"/>
    <property type="match status" value="1"/>
</dbReference>
<dbReference type="AlphaFoldDB" id="M4BGI4"/>
<evidence type="ECO:0000259" key="2">
    <source>
        <dbReference type="PROSITE" id="PS51083"/>
    </source>
</evidence>
<dbReference type="STRING" id="559515.M4BGI4"/>
<dbReference type="EnsemblProtists" id="HpaT805405">
    <property type="protein sequence ID" value="HpaP805405"/>
    <property type="gene ID" value="HpaG805405"/>
</dbReference>
<dbReference type="GO" id="GO:0008270">
    <property type="term" value="F:zinc ion binding"/>
    <property type="evidence" value="ECO:0007669"/>
    <property type="project" value="UniProtKB-UniRule"/>
</dbReference>
<dbReference type="PANTHER" id="PTHR15555">
    <property type="entry name" value="ZINC FINGER HIT DOMAIN CONTAINING PROTEIN 2 PROTEIN FON -RELATED"/>
    <property type="match status" value="1"/>
</dbReference>
<dbReference type="VEuPathDB" id="FungiDB:HpaG805405"/>
<dbReference type="InParanoid" id="M4BGI4"/>
<reference evidence="4" key="1">
    <citation type="journal article" date="2010" name="Science">
        <title>Signatures of adaptation to obligate biotrophy in the Hyaloperonospora arabidopsidis genome.</title>
        <authorList>
            <person name="Baxter L."/>
            <person name="Tripathy S."/>
            <person name="Ishaque N."/>
            <person name="Boot N."/>
            <person name="Cabral A."/>
            <person name="Kemen E."/>
            <person name="Thines M."/>
            <person name="Ah-Fong A."/>
            <person name="Anderson R."/>
            <person name="Badejoko W."/>
            <person name="Bittner-Eddy P."/>
            <person name="Boore J.L."/>
            <person name="Chibucos M.C."/>
            <person name="Coates M."/>
            <person name="Dehal P."/>
            <person name="Delehaunty K."/>
            <person name="Dong S."/>
            <person name="Downton P."/>
            <person name="Dumas B."/>
            <person name="Fabro G."/>
            <person name="Fronick C."/>
            <person name="Fuerstenberg S.I."/>
            <person name="Fulton L."/>
            <person name="Gaulin E."/>
            <person name="Govers F."/>
            <person name="Hughes L."/>
            <person name="Humphray S."/>
            <person name="Jiang R.H."/>
            <person name="Judelson H."/>
            <person name="Kamoun S."/>
            <person name="Kyung K."/>
            <person name="Meijer H."/>
            <person name="Minx P."/>
            <person name="Morris P."/>
            <person name="Nelson J."/>
            <person name="Phuntumart V."/>
            <person name="Qutob D."/>
            <person name="Rehmany A."/>
            <person name="Rougon-Cardoso A."/>
            <person name="Ryden P."/>
            <person name="Torto-Alalibo T."/>
            <person name="Studholme D."/>
            <person name="Wang Y."/>
            <person name="Win J."/>
            <person name="Wood J."/>
            <person name="Clifton S.W."/>
            <person name="Rogers J."/>
            <person name="Van den Ackerveken G."/>
            <person name="Jones J.D."/>
            <person name="McDowell J.M."/>
            <person name="Beynon J."/>
            <person name="Tyler B.M."/>
        </authorList>
    </citation>
    <scope>NUCLEOTIDE SEQUENCE [LARGE SCALE GENOMIC DNA]</scope>
    <source>
        <strain evidence="4">Emoy2</strain>
    </source>
</reference>
<feature type="domain" description="HIT-type" evidence="2">
    <location>
        <begin position="44"/>
        <end position="76"/>
    </location>
</feature>
<dbReference type="PANTHER" id="PTHR15555:SF0">
    <property type="entry name" value="ZINC FINGER HIT DOMAIN-CONTAINING PROTEIN 2"/>
    <property type="match status" value="1"/>
</dbReference>
<keyword evidence="1" id="KW-0862">Zinc</keyword>
<organism evidence="3 4">
    <name type="scientific">Hyaloperonospora arabidopsidis (strain Emoy2)</name>
    <name type="common">Downy mildew agent</name>
    <name type="synonym">Peronospora arabidopsidis</name>
    <dbReference type="NCBI Taxonomy" id="559515"/>
    <lineage>
        <taxon>Eukaryota</taxon>
        <taxon>Sar</taxon>
        <taxon>Stramenopiles</taxon>
        <taxon>Oomycota</taxon>
        <taxon>Peronosporomycetes</taxon>
        <taxon>Peronosporales</taxon>
        <taxon>Peronosporaceae</taxon>
        <taxon>Hyaloperonospora</taxon>
    </lineage>
</organism>
<dbReference type="HOGENOM" id="CLU_039057_0_0_1"/>
<proteinExistence type="predicted"/>
<sequence length="379" mass="43733">MAIKRVPLRLGSLRTTLKPSSTAVSPSLISESPSLTNASLSRFCHVCTTREARYTCPRCNASYCCVDCYRSHGTSCTEPFFESHVRNEMKLTVNERNGENKKKQQQKSVQGLLERVREFQEDQQQLLICTDNDEEALIERMQELAVLDKAGELTLESLTPEERKVFLGEVTNGRLGKLVELWSPWWLLSEHKYRSETLARRRELILEELGGHDNEEEEAVTVRAEVLYPVGLFTNVEAQKMPKCMNALLLDGRKPSPCLHWHLVELLFGYALVLRAYNGDYEQDVAEAALMLLDLCQVLSVDARDMRLLLKKYKQKELEHSAECDKQARKERKTAMKRLAIVQKKLQFYQTWAYLIPIDEFQELAKEIEAYTRNKVQLN</sequence>
<keyword evidence="1" id="KW-0479">Metal-binding</keyword>
<dbReference type="InterPro" id="IPR039646">
    <property type="entry name" value="ZNHIT2"/>
</dbReference>
<evidence type="ECO:0000256" key="1">
    <source>
        <dbReference type="PROSITE-ProRule" id="PRU00453"/>
    </source>
</evidence>
<dbReference type="SUPFAM" id="SSF144232">
    <property type="entry name" value="HIT/MYND zinc finger-like"/>
    <property type="match status" value="1"/>
</dbReference>
<dbReference type="eggNOG" id="KOG4317">
    <property type="taxonomic scope" value="Eukaryota"/>
</dbReference>